<comment type="similarity">
    <text evidence="3 13">Belongs to the pyruvate kinase family.</text>
</comment>
<reference evidence="17" key="1">
    <citation type="submission" date="2021-01" db="EMBL/GenBank/DDBJ databases">
        <authorList>
            <person name="Corre E."/>
            <person name="Pelletier E."/>
            <person name="Niang G."/>
            <person name="Scheremetjew M."/>
            <person name="Finn R."/>
            <person name="Kale V."/>
            <person name="Holt S."/>
            <person name="Cochrane G."/>
            <person name="Meng A."/>
            <person name="Brown T."/>
            <person name="Cohen L."/>
        </authorList>
    </citation>
    <scope>NUCLEOTIDE SEQUENCE</scope>
    <source>
        <strain evidence="17">CCMP127</strain>
    </source>
</reference>
<evidence type="ECO:0000256" key="9">
    <source>
        <dbReference type="ARBA" id="ARBA00022840"/>
    </source>
</evidence>
<dbReference type="Pfam" id="PF02887">
    <property type="entry name" value="PK_C"/>
    <property type="match status" value="1"/>
</dbReference>
<evidence type="ECO:0000256" key="11">
    <source>
        <dbReference type="ARBA" id="ARBA00023152"/>
    </source>
</evidence>
<dbReference type="InterPro" id="IPR040442">
    <property type="entry name" value="Pyrv_kinase-like_dom_sf"/>
</dbReference>
<dbReference type="GO" id="GO:0030955">
    <property type="term" value="F:potassium ion binding"/>
    <property type="evidence" value="ECO:0007669"/>
    <property type="project" value="InterPro"/>
</dbReference>
<comment type="cofactor">
    <cofactor evidence="1">
        <name>K(+)</name>
        <dbReference type="ChEBI" id="CHEBI:29103"/>
    </cofactor>
</comment>
<evidence type="ECO:0000256" key="5">
    <source>
        <dbReference type="ARBA" id="ARBA00022679"/>
    </source>
</evidence>
<dbReference type="GO" id="GO:0016301">
    <property type="term" value="F:kinase activity"/>
    <property type="evidence" value="ECO:0007669"/>
    <property type="project" value="UniProtKB-KW"/>
</dbReference>
<keyword evidence="9" id="KW-0067">ATP-binding</keyword>
<feature type="chain" id="PRO_5031444456" description="Pyruvate kinase" evidence="14">
    <location>
        <begin position="17"/>
        <end position="580"/>
    </location>
</feature>
<comment type="pathway">
    <text evidence="2 13">Carbohydrate degradation; glycolysis; pyruvate from D-glyceraldehyde 3-phosphate: step 5/5.</text>
</comment>
<protein>
    <recommendedName>
        <fullName evidence="4 13">Pyruvate kinase</fullName>
        <ecNumber evidence="4 13">2.7.1.40</ecNumber>
    </recommendedName>
</protein>
<keyword evidence="5 13" id="KW-0808">Transferase</keyword>
<evidence type="ECO:0000259" key="15">
    <source>
        <dbReference type="Pfam" id="PF00224"/>
    </source>
</evidence>
<dbReference type="InterPro" id="IPR015813">
    <property type="entry name" value="Pyrv/PenolPyrv_kinase-like_dom"/>
</dbReference>
<dbReference type="GO" id="GO:0004743">
    <property type="term" value="F:pyruvate kinase activity"/>
    <property type="evidence" value="ECO:0007669"/>
    <property type="project" value="UniProtKB-EC"/>
</dbReference>
<evidence type="ECO:0000259" key="16">
    <source>
        <dbReference type="Pfam" id="PF02887"/>
    </source>
</evidence>
<evidence type="ECO:0000256" key="12">
    <source>
        <dbReference type="ARBA" id="ARBA00023317"/>
    </source>
</evidence>
<keyword evidence="11 13" id="KW-0324">Glycolysis</keyword>
<dbReference type="Gene3D" id="3.40.1380.20">
    <property type="entry name" value="Pyruvate kinase, C-terminal domain"/>
    <property type="match status" value="1"/>
</dbReference>
<evidence type="ECO:0000256" key="4">
    <source>
        <dbReference type="ARBA" id="ARBA00012142"/>
    </source>
</evidence>
<evidence type="ECO:0000256" key="10">
    <source>
        <dbReference type="ARBA" id="ARBA00022842"/>
    </source>
</evidence>
<dbReference type="InterPro" id="IPR015795">
    <property type="entry name" value="Pyrv_Knase_C"/>
</dbReference>
<dbReference type="EMBL" id="HBIM01019674">
    <property type="protein sequence ID" value="CAE0418010.1"/>
    <property type="molecule type" value="Transcribed_RNA"/>
</dbReference>
<evidence type="ECO:0000256" key="6">
    <source>
        <dbReference type="ARBA" id="ARBA00022723"/>
    </source>
</evidence>
<evidence type="ECO:0000256" key="3">
    <source>
        <dbReference type="ARBA" id="ARBA00008663"/>
    </source>
</evidence>
<gene>
    <name evidence="17" type="ORF">ACOF00016_LOCUS14897</name>
</gene>
<feature type="signal peptide" evidence="14">
    <location>
        <begin position="1"/>
        <end position="16"/>
    </location>
</feature>
<dbReference type="FunFam" id="2.40.33.10:FF:000001">
    <property type="entry name" value="Pyruvate kinase"/>
    <property type="match status" value="1"/>
</dbReference>
<proteinExistence type="inferred from homology"/>
<dbReference type="InterPro" id="IPR015793">
    <property type="entry name" value="Pyrv_Knase_brl"/>
</dbReference>
<evidence type="ECO:0000256" key="2">
    <source>
        <dbReference type="ARBA" id="ARBA00004997"/>
    </source>
</evidence>
<dbReference type="PRINTS" id="PR01050">
    <property type="entry name" value="PYRUVTKNASE"/>
</dbReference>
<dbReference type="AlphaFoldDB" id="A0A7S3LCM3"/>
<dbReference type="GO" id="GO:0000287">
    <property type="term" value="F:magnesium ion binding"/>
    <property type="evidence" value="ECO:0007669"/>
    <property type="project" value="InterPro"/>
</dbReference>
<dbReference type="UniPathway" id="UPA00109">
    <property type="reaction ID" value="UER00188"/>
</dbReference>
<organism evidence="17">
    <name type="scientific">Amphora coffeiformis</name>
    <dbReference type="NCBI Taxonomy" id="265554"/>
    <lineage>
        <taxon>Eukaryota</taxon>
        <taxon>Sar</taxon>
        <taxon>Stramenopiles</taxon>
        <taxon>Ochrophyta</taxon>
        <taxon>Bacillariophyta</taxon>
        <taxon>Bacillariophyceae</taxon>
        <taxon>Bacillariophycidae</taxon>
        <taxon>Thalassiophysales</taxon>
        <taxon>Catenulaceae</taxon>
        <taxon>Amphora</taxon>
    </lineage>
</organism>
<dbReference type="Gene3D" id="3.20.20.60">
    <property type="entry name" value="Phosphoenolpyruvate-binding domains"/>
    <property type="match status" value="1"/>
</dbReference>
<dbReference type="SUPFAM" id="SSF51621">
    <property type="entry name" value="Phosphoenolpyruvate/pyruvate domain"/>
    <property type="match status" value="1"/>
</dbReference>
<evidence type="ECO:0000313" key="17">
    <source>
        <dbReference type="EMBL" id="CAE0418010.1"/>
    </source>
</evidence>
<dbReference type="InterPro" id="IPR011037">
    <property type="entry name" value="Pyrv_Knase-like_insert_dom_sf"/>
</dbReference>
<dbReference type="NCBIfam" id="NF004491">
    <property type="entry name" value="PRK05826.1"/>
    <property type="match status" value="1"/>
</dbReference>
<evidence type="ECO:0000256" key="13">
    <source>
        <dbReference type="RuleBase" id="RU000504"/>
    </source>
</evidence>
<dbReference type="SUPFAM" id="SSF50800">
    <property type="entry name" value="PK beta-barrel domain-like"/>
    <property type="match status" value="1"/>
</dbReference>
<dbReference type="SUPFAM" id="SSF52935">
    <property type="entry name" value="PK C-terminal domain-like"/>
    <property type="match status" value="1"/>
</dbReference>
<dbReference type="InterPro" id="IPR036918">
    <property type="entry name" value="Pyrv_Knase_C_sf"/>
</dbReference>
<comment type="catalytic activity">
    <reaction evidence="13">
        <text>pyruvate + ATP = phosphoenolpyruvate + ADP + H(+)</text>
        <dbReference type="Rhea" id="RHEA:18157"/>
        <dbReference type="ChEBI" id="CHEBI:15361"/>
        <dbReference type="ChEBI" id="CHEBI:15378"/>
        <dbReference type="ChEBI" id="CHEBI:30616"/>
        <dbReference type="ChEBI" id="CHEBI:58702"/>
        <dbReference type="ChEBI" id="CHEBI:456216"/>
        <dbReference type="EC" id="2.7.1.40"/>
    </reaction>
</comment>
<dbReference type="Gene3D" id="2.40.33.10">
    <property type="entry name" value="PK beta-barrel domain-like"/>
    <property type="match status" value="1"/>
</dbReference>
<accession>A0A7S3LCM3</accession>
<evidence type="ECO:0000256" key="1">
    <source>
        <dbReference type="ARBA" id="ARBA00001958"/>
    </source>
</evidence>
<dbReference type="InterPro" id="IPR001697">
    <property type="entry name" value="Pyr_Knase"/>
</dbReference>
<dbReference type="EC" id="2.7.1.40" evidence="4 13"/>
<keyword evidence="7" id="KW-0547">Nucleotide-binding</keyword>
<keyword evidence="8 13" id="KW-0418">Kinase</keyword>
<dbReference type="GO" id="GO:0005524">
    <property type="term" value="F:ATP binding"/>
    <property type="evidence" value="ECO:0007669"/>
    <property type="project" value="UniProtKB-KW"/>
</dbReference>
<keyword evidence="10 13" id="KW-0460">Magnesium</keyword>
<name>A0A7S3LCM3_9STRA</name>
<keyword evidence="14" id="KW-0732">Signal</keyword>
<dbReference type="NCBIfam" id="TIGR01064">
    <property type="entry name" value="pyruv_kin"/>
    <property type="match status" value="1"/>
</dbReference>
<evidence type="ECO:0000256" key="14">
    <source>
        <dbReference type="SAM" id="SignalP"/>
    </source>
</evidence>
<dbReference type="InterPro" id="IPR015806">
    <property type="entry name" value="Pyrv_Knase_insert_dom_sf"/>
</dbReference>
<feature type="domain" description="Pyruvate kinase barrel" evidence="15">
    <location>
        <begin position="68"/>
        <end position="395"/>
    </location>
</feature>
<keyword evidence="6" id="KW-0479">Metal-binding</keyword>
<evidence type="ECO:0000256" key="8">
    <source>
        <dbReference type="ARBA" id="ARBA00022777"/>
    </source>
</evidence>
<sequence length="580" mass="63503">MRVLLPILILSTPSLAFVTYRPIPTTTTMSKSRMAATVETSSNEHPTTTNQRKTTVAAVPKVAQRWRKSTKQVITLGPASSNLEMIEKLFLAGADVFRLNFSHGSQEQKKELLDIIRSVEEKYSHPIAILGDLQGPKLRVGEFSKPEGELLEKGQTFRLDLDSAKGDKNRVQLPHPEIIEASEVGHALLVDDGKVKLVVKAKGDDYLECTVEVPGRIKDRKGVNTPDSVLKLSPLTPKDRSDLEYMLGIGVDWIALSFVQTPADIEEMNAFIDEKLPEGVFRPAILAKIEKPSCFVGDNLEKLVGLCNGIMVARGDLGVECPPEDVPLLQKAIIDECREQGRPVIVATQMLESMIESPTPTRAEASDCATAIYDGADAIMLSAESAAGKYPEEAVAMQQRIINRVESDPHYRDYLETRQPKPDKTPTDAIITAARQVSHTVNGKAIVVFSLRGTTVLRASKMRANVPILALCPFKETSRQLALSWGVYPDLPKAGSYGYTVSEEEMFEYDRPMVEQATDDFDLVLRNACRAALKKGLVSDPEDLLVVTAGLPFGTPGAANVIRIVPAAGPSCWNGICRVD</sequence>
<dbReference type="PANTHER" id="PTHR11817">
    <property type="entry name" value="PYRUVATE KINASE"/>
    <property type="match status" value="1"/>
</dbReference>
<feature type="domain" description="Pyruvate kinase C-terminal" evidence="16">
    <location>
        <begin position="428"/>
        <end position="565"/>
    </location>
</feature>
<evidence type="ECO:0000256" key="7">
    <source>
        <dbReference type="ARBA" id="ARBA00022741"/>
    </source>
</evidence>
<keyword evidence="12" id="KW-0670">Pyruvate</keyword>
<dbReference type="Pfam" id="PF00224">
    <property type="entry name" value="PK"/>
    <property type="match status" value="1"/>
</dbReference>